<dbReference type="InterPro" id="IPR044068">
    <property type="entry name" value="CB"/>
</dbReference>
<evidence type="ECO:0000259" key="7">
    <source>
        <dbReference type="PROSITE" id="PS51900"/>
    </source>
</evidence>
<dbReference type="STRING" id="1640674.SAMN05216323_104431"/>
<dbReference type="OrthoDB" id="9801717at2"/>
<organism evidence="8 9">
    <name type="scientific">Williamwhitmania taraxaci</name>
    <dbReference type="NCBI Taxonomy" id="1640674"/>
    <lineage>
        <taxon>Bacteria</taxon>
        <taxon>Pseudomonadati</taxon>
        <taxon>Bacteroidota</taxon>
        <taxon>Bacteroidia</taxon>
        <taxon>Bacteroidales</taxon>
        <taxon>Williamwhitmaniaceae</taxon>
        <taxon>Williamwhitmania</taxon>
    </lineage>
</organism>
<dbReference type="Pfam" id="PF00589">
    <property type="entry name" value="Phage_integrase"/>
    <property type="match status" value="1"/>
</dbReference>
<dbReference type="InterPro" id="IPR013762">
    <property type="entry name" value="Integrase-like_cat_sf"/>
</dbReference>
<protein>
    <submittedName>
        <fullName evidence="8">Integrase/recombinase XerD</fullName>
    </submittedName>
</protein>
<dbReference type="InterPro" id="IPR002104">
    <property type="entry name" value="Integrase_catalytic"/>
</dbReference>
<proteinExistence type="inferred from homology"/>
<dbReference type="Pfam" id="PF13495">
    <property type="entry name" value="Phage_int_SAM_4"/>
    <property type="match status" value="1"/>
</dbReference>
<dbReference type="InterPro" id="IPR050090">
    <property type="entry name" value="Tyrosine_recombinase_XerCD"/>
</dbReference>
<keyword evidence="3 5" id="KW-0238">DNA-binding</keyword>
<dbReference type="PROSITE" id="PS51900">
    <property type="entry name" value="CB"/>
    <property type="match status" value="1"/>
</dbReference>
<dbReference type="GO" id="GO:0003677">
    <property type="term" value="F:DNA binding"/>
    <property type="evidence" value="ECO:0007669"/>
    <property type="project" value="UniProtKB-UniRule"/>
</dbReference>
<evidence type="ECO:0000256" key="2">
    <source>
        <dbReference type="ARBA" id="ARBA00022908"/>
    </source>
</evidence>
<evidence type="ECO:0000256" key="1">
    <source>
        <dbReference type="ARBA" id="ARBA00008857"/>
    </source>
</evidence>
<dbReference type="AlphaFoldDB" id="A0A1G6NP74"/>
<keyword evidence="4" id="KW-0233">DNA recombination</keyword>
<evidence type="ECO:0000259" key="6">
    <source>
        <dbReference type="PROSITE" id="PS51898"/>
    </source>
</evidence>
<sequence>MQTIVTERILYKKEPRLALRFAYDAALVKLVKQVDDAQWSQTLRLWHIPLSEQAYNQLKRLTQEHATLSKGENRIPPKAIQTPVSPEVAEAITAFTRYMAQRRYSESTIDTYKNALKHFLQVTNKPVAEITNTDLEQFNHSYILANSYSFSYQNQVVNAVKLYFKTFYGSRFDVEKVERPRREHRLPNVLSKEEVKKILEAHANIKHRTMLSLIYACGLRRSELLHLKPAHVDSKRGVLTIRNAKGNKDRIVPISERVLAMLREYYKAYQPKVWLFEGQSKGEQYSEYSLQSVLKQALTKAKISKPVTLHWLRHSYATHLLESGTDLRYIQELLGHKSSKTTEIYTHVSITGLKKIRSPFDAM</sequence>
<keyword evidence="9" id="KW-1185">Reference proteome</keyword>
<dbReference type="PANTHER" id="PTHR30349">
    <property type="entry name" value="PHAGE INTEGRASE-RELATED"/>
    <property type="match status" value="1"/>
</dbReference>
<keyword evidence="2" id="KW-0229">DNA integration</keyword>
<feature type="domain" description="Tyr recombinase" evidence="6">
    <location>
        <begin position="185"/>
        <end position="358"/>
    </location>
</feature>
<dbReference type="InterPro" id="IPR004107">
    <property type="entry name" value="Integrase_SAM-like_N"/>
</dbReference>
<dbReference type="SUPFAM" id="SSF56349">
    <property type="entry name" value="DNA breaking-rejoining enzymes"/>
    <property type="match status" value="1"/>
</dbReference>
<dbReference type="NCBIfam" id="NF040815">
    <property type="entry name" value="recomb_XerA_Arch"/>
    <property type="match status" value="1"/>
</dbReference>
<accession>A0A1G6NP74</accession>
<evidence type="ECO:0000256" key="3">
    <source>
        <dbReference type="ARBA" id="ARBA00023125"/>
    </source>
</evidence>
<dbReference type="Gene3D" id="1.10.443.10">
    <property type="entry name" value="Intergrase catalytic core"/>
    <property type="match status" value="1"/>
</dbReference>
<evidence type="ECO:0000313" key="8">
    <source>
        <dbReference type="EMBL" id="SDC69174.1"/>
    </source>
</evidence>
<comment type="similarity">
    <text evidence="1">Belongs to the 'phage' integrase family.</text>
</comment>
<dbReference type="Gene3D" id="1.10.150.130">
    <property type="match status" value="1"/>
</dbReference>
<gene>
    <name evidence="8" type="ORF">SAMN05216323_104431</name>
</gene>
<feature type="domain" description="Core-binding (CB)" evidence="7">
    <location>
        <begin position="86"/>
        <end position="168"/>
    </location>
</feature>
<dbReference type="PANTHER" id="PTHR30349:SF64">
    <property type="entry name" value="PROPHAGE INTEGRASE INTD-RELATED"/>
    <property type="match status" value="1"/>
</dbReference>
<name>A0A1G6NP74_9BACT</name>
<dbReference type="InterPro" id="IPR010998">
    <property type="entry name" value="Integrase_recombinase_N"/>
</dbReference>
<dbReference type="GO" id="GO:0006310">
    <property type="term" value="P:DNA recombination"/>
    <property type="evidence" value="ECO:0007669"/>
    <property type="project" value="UniProtKB-KW"/>
</dbReference>
<dbReference type="RefSeq" id="WP_092439204.1">
    <property type="nucleotide sequence ID" value="NZ_FMYP01000044.1"/>
</dbReference>
<dbReference type="Proteomes" id="UP000199452">
    <property type="component" value="Unassembled WGS sequence"/>
</dbReference>
<dbReference type="EMBL" id="FMYP01000044">
    <property type="protein sequence ID" value="SDC69174.1"/>
    <property type="molecule type" value="Genomic_DNA"/>
</dbReference>
<dbReference type="InterPro" id="IPR011010">
    <property type="entry name" value="DNA_brk_join_enz"/>
</dbReference>
<dbReference type="GO" id="GO:0015074">
    <property type="term" value="P:DNA integration"/>
    <property type="evidence" value="ECO:0007669"/>
    <property type="project" value="UniProtKB-KW"/>
</dbReference>
<evidence type="ECO:0000256" key="5">
    <source>
        <dbReference type="PROSITE-ProRule" id="PRU01248"/>
    </source>
</evidence>
<dbReference type="PROSITE" id="PS51898">
    <property type="entry name" value="TYR_RECOMBINASE"/>
    <property type="match status" value="1"/>
</dbReference>
<reference evidence="8 9" key="1">
    <citation type="submission" date="2016-09" db="EMBL/GenBank/DDBJ databases">
        <authorList>
            <person name="Capua I."/>
            <person name="De Benedictis P."/>
            <person name="Joannis T."/>
            <person name="Lombin L.H."/>
            <person name="Cattoli G."/>
        </authorList>
    </citation>
    <scope>NUCLEOTIDE SEQUENCE [LARGE SCALE GENOMIC DNA]</scope>
    <source>
        <strain evidence="8 9">A7P-90m</strain>
    </source>
</reference>
<evidence type="ECO:0000313" key="9">
    <source>
        <dbReference type="Proteomes" id="UP000199452"/>
    </source>
</evidence>
<evidence type="ECO:0000256" key="4">
    <source>
        <dbReference type="ARBA" id="ARBA00023172"/>
    </source>
</evidence>